<dbReference type="Gene3D" id="3.30.230.10">
    <property type="match status" value="1"/>
</dbReference>
<dbReference type="NCBIfam" id="NF040656">
    <property type="entry name" value="GHMP_GYDIA"/>
    <property type="match status" value="1"/>
</dbReference>
<accession>A0A381SSB4</accession>
<proteinExistence type="predicted"/>
<gene>
    <name evidence="1" type="ORF">METZ01_LOCUS59750</name>
</gene>
<sequence>MDGALALALPSKLSQNLEVKYTENKNEINWISYDFNGEIWFSECFVLSKDKFSYKNKKNKYSDKLISIFNGIEKLNEGVFSNLGAEFTTRLEFSKNWGLGSSSTLINNLSLWAKIDPYDLLDLTFKGSGYDIACCNKINPITYVKNKNGRIIKDVDFNPSFKENLFFIYLGHKQDTSEAIENYRSMSNDINNIIQKINSINLSIMKSNTLNEFEKLIVAHEEIISKTINIEPIKKRLFSDYKSGVIKSLGAWGGDFMLVTGNKSSMSYFSNRGYDEIIPYKDLVY</sequence>
<dbReference type="InterPro" id="IPR047765">
    <property type="entry name" value="GHMP_GYDIA-like"/>
</dbReference>
<dbReference type="EMBL" id="UINC01003503">
    <property type="protein sequence ID" value="SVA06896.1"/>
    <property type="molecule type" value="Genomic_DNA"/>
</dbReference>
<dbReference type="InterPro" id="IPR014721">
    <property type="entry name" value="Ribsml_uS5_D2-typ_fold_subgr"/>
</dbReference>
<organism evidence="1">
    <name type="scientific">marine metagenome</name>
    <dbReference type="NCBI Taxonomy" id="408172"/>
    <lineage>
        <taxon>unclassified sequences</taxon>
        <taxon>metagenomes</taxon>
        <taxon>ecological metagenomes</taxon>
    </lineage>
</organism>
<evidence type="ECO:0000313" key="1">
    <source>
        <dbReference type="EMBL" id="SVA06896.1"/>
    </source>
</evidence>
<reference evidence="1" key="1">
    <citation type="submission" date="2018-05" db="EMBL/GenBank/DDBJ databases">
        <authorList>
            <person name="Lanie J.A."/>
            <person name="Ng W.-L."/>
            <person name="Kazmierczak K.M."/>
            <person name="Andrzejewski T.M."/>
            <person name="Davidsen T.M."/>
            <person name="Wayne K.J."/>
            <person name="Tettelin H."/>
            <person name="Glass J.I."/>
            <person name="Rusch D."/>
            <person name="Podicherti R."/>
            <person name="Tsui H.-C.T."/>
            <person name="Winkler M.E."/>
        </authorList>
    </citation>
    <scope>NUCLEOTIDE SEQUENCE</scope>
</reference>
<protein>
    <recommendedName>
        <fullName evidence="2">GHMP kinase N-terminal domain-containing protein</fullName>
    </recommendedName>
</protein>
<evidence type="ECO:0008006" key="2">
    <source>
        <dbReference type="Google" id="ProtNLM"/>
    </source>
</evidence>
<name>A0A381SSB4_9ZZZZ</name>
<dbReference type="AlphaFoldDB" id="A0A381SSB4"/>